<dbReference type="Pfam" id="PF22693">
    <property type="entry name" value="MACPF_1"/>
    <property type="match status" value="1"/>
</dbReference>
<evidence type="ECO:0000259" key="2">
    <source>
        <dbReference type="Pfam" id="PF22693"/>
    </source>
</evidence>
<feature type="region of interest" description="Disordered" evidence="1">
    <location>
        <begin position="40"/>
        <end position="185"/>
    </location>
</feature>
<evidence type="ECO:0000313" key="3">
    <source>
        <dbReference type="EMBL" id="KAF2448944.1"/>
    </source>
</evidence>
<sequence>MQDLDVRVPEASAVWPKRDHCITTAPLVIVLFVQKQANRHSGMDHSSRPPIDIPAGRHGSSSATPNFVTPSTSPPAPLFMMHASGSLKGATAKNSLAGSHEPDPNHKPTSSSNALHVNEHASPAATHESSASKSSSEGTEAGPAGSKPEHHAPAGGNGPSEAGKESLSPIPEEPKGNHAGSTDHADVLRARPFIIRTVKLGASEGAGHVTGSILSQSLDKILTATKRTDAGTLSLAGLRKLVPQMSRYPSIEKFCTQSGTLIDDEAISFSEYLGLEGDSEASAPGSGTPSLKLYFRSTKLGESAGKGAGGADASSLTEFKPVDLGEKLAVQIEREASIEGGLLEKSEKSADLIEAEAFGPSEGKSAGTLHENEWAVVLRNCAVFYGWIIDPFSKRIVRAPKPAFRLRSKVDQTSVAGIPDFVASEESTPQDNAIIMTGEQNEAEALIATREAEAATEKKKEDASTKNDGEVPTEKKDGEVPIDKKKDEVPTEKNKTEVSTEKKKTKASTDAAQVNSEDSVESLVPTSDKGIPNFRVNDDSRIEITAHETELSVSMAKSDFSESSTEASVGGSGYGFSASISGGTASSQSKQSKAMDAATHKTLIARYMFPRCDLLLWPDEMEPTEELAGLIETIRKTKNIKALRKLHQEYGQLFCQRITLGGRLLSTKIVDSTEKKTEEQQKESFKSSIGASISGGYGGFSASASVKHDSASGNATENANAAREQKETAVFEAVGGDTIMANNPSGWSGTVAKFENWRVINRDGLSPLVEIISGMPGYEAVQSWFVQAVPALSRYILLDESHECKARLRVLSPTNSLSIENKGNNASFYLGHDVDRAVTPRLNGVASIEQYWGRVDIQYAIPIFNPQTYRAPTILGYENFKVEDTFYGAKWNAAYVKSVWTMIAPFDEELKHGTRVILRTLPFSDPENKPKDKDTVTTPNASHMVVFRNAQGEFLPAMSDSDEYQYWRLLKVDPSQLHIKPGDEVRLAWDFGDQTTGWRDFTQDVFGRRQVCAGEDLRGPLFLKVPWPRFEHSGNPTAMIMSREQADVTQKVMNTNDNGPDGGKDKLVQYSIQDVRFRIDNVGNGGRGDVDDYLLNKLEMQKDIQARVDVRINGLPMQMRSSVFWLGII</sequence>
<dbReference type="AlphaFoldDB" id="A0A9P4PPK1"/>
<feature type="compositionally biased region" description="Polar residues" evidence="1">
    <location>
        <begin position="59"/>
        <end position="71"/>
    </location>
</feature>
<dbReference type="EMBL" id="MU001495">
    <property type="protein sequence ID" value="KAF2448944.1"/>
    <property type="molecule type" value="Genomic_DNA"/>
</dbReference>
<protein>
    <recommendedName>
        <fullName evidence="2">MACPF-like domain-containing protein</fullName>
    </recommendedName>
</protein>
<gene>
    <name evidence="3" type="ORF">P171DRAFT_509315</name>
</gene>
<keyword evidence="4" id="KW-1185">Reference proteome</keyword>
<feature type="compositionally biased region" description="Polar residues" evidence="1">
    <location>
        <begin position="508"/>
        <end position="517"/>
    </location>
</feature>
<feature type="compositionally biased region" description="Basic and acidic residues" evidence="1">
    <location>
        <begin position="172"/>
        <end position="185"/>
    </location>
</feature>
<dbReference type="Proteomes" id="UP000799764">
    <property type="component" value="Unassembled WGS sequence"/>
</dbReference>
<feature type="region of interest" description="Disordered" evidence="1">
    <location>
        <begin position="451"/>
        <end position="526"/>
    </location>
</feature>
<accession>A0A9P4PPK1</accession>
<reference evidence="3" key="1">
    <citation type="journal article" date="2020" name="Stud. Mycol.">
        <title>101 Dothideomycetes genomes: a test case for predicting lifestyles and emergence of pathogens.</title>
        <authorList>
            <person name="Haridas S."/>
            <person name="Albert R."/>
            <person name="Binder M."/>
            <person name="Bloem J."/>
            <person name="Labutti K."/>
            <person name="Salamov A."/>
            <person name="Andreopoulos B."/>
            <person name="Baker S."/>
            <person name="Barry K."/>
            <person name="Bills G."/>
            <person name="Bluhm B."/>
            <person name="Cannon C."/>
            <person name="Castanera R."/>
            <person name="Culley D."/>
            <person name="Daum C."/>
            <person name="Ezra D."/>
            <person name="Gonzalez J."/>
            <person name="Henrissat B."/>
            <person name="Kuo A."/>
            <person name="Liang C."/>
            <person name="Lipzen A."/>
            <person name="Lutzoni F."/>
            <person name="Magnuson J."/>
            <person name="Mondo S."/>
            <person name="Nolan M."/>
            <person name="Ohm R."/>
            <person name="Pangilinan J."/>
            <person name="Park H.-J."/>
            <person name="Ramirez L."/>
            <person name="Alfaro M."/>
            <person name="Sun H."/>
            <person name="Tritt A."/>
            <person name="Yoshinaga Y."/>
            <person name="Zwiers L.-H."/>
            <person name="Turgeon B."/>
            <person name="Goodwin S."/>
            <person name="Spatafora J."/>
            <person name="Crous P."/>
            <person name="Grigoriev I."/>
        </authorList>
    </citation>
    <scope>NUCLEOTIDE SEQUENCE</scope>
    <source>
        <strain evidence="3">CBS 690.94</strain>
    </source>
</reference>
<evidence type="ECO:0000313" key="4">
    <source>
        <dbReference type="Proteomes" id="UP000799764"/>
    </source>
</evidence>
<feature type="domain" description="MACPF-like" evidence="2">
    <location>
        <begin position="598"/>
        <end position="772"/>
    </location>
</feature>
<comment type="caution">
    <text evidence="3">The sequence shown here is derived from an EMBL/GenBank/DDBJ whole genome shotgun (WGS) entry which is preliminary data.</text>
</comment>
<dbReference type="InterPro" id="IPR054586">
    <property type="entry name" value="MACPF_1_fungal"/>
</dbReference>
<dbReference type="OrthoDB" id="3866630at2759"/>
<organism evidence="3 4">
    <name type="scientific">Karstenula rhodostoma CBS 690.94</name>
    <dbReference type="NCBI Taxonomy" id="1392251"/>
    <lineage>
        <taxon>Eukaryota</taxon>
        <taxon>Fungi</taxon>
        <taxon>Dikarya</taxon>
        <taxon>Ascomycota</taxon>
        <taxon>Pezizomycotina</taxon>
        <taxon>Dothideomycetes</taxon>
        <taxon>Pleosporomycetidae</taxon>
        <taxon>Pleosporales</taxon>
        <taxon>Massarineae</taxon>
        <taxon>Didymosphaeriaceae</taxon>
        <taxon>Karstenula</taxon>
    </lineage>
</organism>
<proteinExistence type="predicted"/>
<feature type="compositionally biased region" description="Basic and acidic residues" evidence="1">
    <location>
        <begin position="451"/>
        <end position="502"/>
    </location>
</feature>
<feature type="compositionally biased region" description="Low complexity" evidence="1">
    <location>
        <begin position="124"/>
        <end position="142"/>
    </location>
</feature>
<name>A0A9P4PPK1_9PLEO</name>
<evidence type="ECO:0000256" key="1">
    <source>
        <dbReference type="SAM" id="MobiDB-lite"/>
    </source>
</evidence>